<dbReference type="InterPro" id="IPR010183">
    <property type="entry name" value="Phage_lambda_Bet"/>
</dbReference>
<organism evidence="2 3">
    <name type="scientific">Aerococcus kribbianus</name>
    <dbReference type="NCBI Taxonomy" id="2999064"/>
    <lineage>
        <taxon>Bacteria</taxon>
        <taxon>Bacillati</taxon>
        <taxon>Bacillota</taxon>
        <taxon>Bacilli</taxon>
        <taxon>Lactobacillales</taxon>
        <taxon>Aerococcaceae</taxon>
        <taxon>Aerococcus</taxon>
    </lineage>
</organism>
<dbReference type="GO" id="GO:0006310">
    <property type="term" value="P:DNA recombination"/>
    <property type="evidence" value="ECO:0007669"/>
    <property type="project" value="InterPro"/>
</dbReference>
<evidence type="ECO:0000256" key="1">
    <source>
        <dbReference type="SAM" id="MobiDB-lite"/>
    </source>
</evidence>
<dbReference type="AlphaFoldDB" id="A0A9X3FQH2"/>
<dbReference type="GO" id="GO:0003677">
    <property type="term" value="F:DNA binding"/>
    <property type="evidence" value="ECO:0007669"/>
    <property type="project" value="InterPro"/>
</dbReference>
<feature type="compositionally biased region" description="Basic and acidic residues" evidence="1">
    <location>
        <begin position="216"/>
        <end position="225"/>
    </location>
</feature>
<feature type="region of interest" description="Disordered" evidence="1">
    <location>
        <begin position="182"/>
        <end position="280"/>
    </location>
</feature>
<proteinExistence type="predicted"/>
<evidence type="ECO:0000313" key="2">
    <source>
        <dbReference type="EMBL" id="MCZ0726141.1"/>
    </source>
</evidence>
<dbReference type="NCBIfam" id="TIGR01913">
    <property type="entry name" value="bet_lambda"/>
    <property type="match status" value="1"/>
</dbReference>
<dbReference type="EMBL" id="JAPRFR010000002">
    <property type="protein sequence ID" value="MCZ0726141.1"/>
    <property type="molecule type" value="Genomic_DNA"/>
</dbReference>
<sequence>MANNEIMYKSGNEDIKLSVDVVSQFITKGNGAITTSEAFNFMQLCRYNSLNPFLGEAYIIKFGNQPADMIVSKDAFMKRAERQPAYKGFDAGVVVADKDGEIKERPGTIFIKGKEELLGGWAKVYREDRDIATYVSINFDEFAKRKKDGQLQATWASMPANMIRKSAVVNALREAFPDQLSAMYTEEDNRPKQDVTGTVVEEEQDTSEGNQLLEKLNSKKEQKESVDDEKIDEPTEETQSQEEKETEGETSESDEVNTEEQQDSKSKGNNIGKAVNADAE</sequence>
<comment type="caution">
    <text evidence="2">The sequence shown here is derived from an EMBL/GenBank/DDBJ whole genome shotgun (WGS) entry which is preliminary data.</text>
</comment>
<name>A0A9X3FQH2_9LACT</name>
<protein>
    <submittedName>
        <fullName evidence="2">Phage recombination protein Bet</fullName>
    </submittedName>
</protein>
<feature type="compositionally biased region" description="Acidic residues" evidence="1">
    <location>
        <begin position="226"/>
        <end position="261"/>
    </location>
</feature>
<accession>A0A9X3FQH2</accession>
<dbReference type="Proteomes" id="UP001146670">
    <property type="component" value="Unassembled WGS sequence"/>
</dbReference>
<dbReference type="Pfam" id="PF03837">
    <property type="entry name" value="RecT"/>
    <property type="match status" value="1"/>
</dbReference>
<evidence type="ECO:0000313" key="3">
    <source>
        <dbReference type="Proteomes" id="UP001146670"/>
    </source>
</evidence>
<keyword evidence="3" id="KW-1185">Reference proteome</keyword>
<reference evidence="2" key="1">
    <citation type="submission" date="2022-12" db="EMBL/GenBank/DDBJ databases">
        <title>Description and comparative metabolic analysis of Aerococcus sp. nov., isolated from the feces of a pig.</title>
        <authorList>
            <person name="Chang Y.-H."/>
        </authorList>
    </citation>
    <scope>NUCLEOTIDE SEQUENCE</scope>
    <source>
        <strain evidence="2">YH-aer222</strain>
    </source>
</reference>
<gene>
    <name evidence="2" type="primary">bet</name>
    <name evidence="2" type="ORF">OW157_06080</name>
</gene>
<dbReference type="RefSeq" id="WP_268752466.1">
    <property type="nucleotide sequence ID" value="NZ_JAPRFQ010000002.1"/>
</dbReference>
<dbReference type="InterPro" id="IPR018330">
    <property type="entry name" value="RecT_fam"/>
</dbReference>